<dbReference type="FunFam" id="3.30.160.60:FF:000678">
    <property type="entry name" value="Myoneurin isoform X1"/>
    <property type="match status" value="1"/>
</dbReference>
<keyword evidence="6" id="KW-0805">Transcription regulation</keyword>
<dbReference type="PROSITE" id="PS50097">
    <property type="entry name" value="BTB"/>
    <property type="match status" value="1"/>
</dbReference>
<evidence type="ECO:0000256" key="10">
    <source>
        <dbReference type="PROSITE-ProRule" id="PRU00042"/>
    </source>
</evidence>
<dbReference type="GeneID" id="105894792"/>
<dbReference type="FunFam" id="3.30.160.60:FF:000478">
    <property type="entry name" value="Zinc finger protein 133"/>
    <property type="match status" value="2"/>
</dbReference>
<dbReference type="Pfam" id="PF00096">
    <property type="entry name" value="zf-C2H2"/>
    <property type="match status" value="5"/>
</dbReference>
<feature type="domain" description="C2H2-type" evidence="13">
    <location>
        <begin position="368"/>
        <end position="395"/>
    </location>
</feature>
<evidence type="ECO:0000256" key="6">
    <source>
        <dbReference type="ARBA" id="ARBA00023015"/>
    </source>
</evidence>
<dbReference type="GO" id="GO:0005634">
    <property type="term" value="C:nucleus"/>
    <property type="evidence" value="ECO:0007669"/>
    <property type="project" value="UniProtKB-SubCell"/>
</dbReference>
<evidence type="ECO:0000256" key="4">
    <source>
        <dbReference type="ARBA" id="ARBA00022771"/>
    </source>
</evidence>
<dbReference type="InterPro" id="IPR017956">
    <property type="entry name" value="AT_hook_DNA-bd_motif"/>
</dbReference>
<feature type="domain" description="C2H2-type" evidence="13">
    <location>
        <begin position="481"/>
        <end position="508"/>
    </location>
</feature>
<feature type="compositionally biased region" description="Basic residues" evidence="11">
    <location>
        <begin position="202"/>
        <end position="211"/>
    </location>
</feature>
<evidence type="ECO:0000259" key="12">
    <source>
        <dbReference type="PROSITE" id="PS50097"/>
    </source>
</evidence>
<dbReference type="FunFam" id="3.30.160.60:FF:000446">
    <property type="entry name" value="Zinc finger protein"/>
    <property type="match status" value="1"/>
</dbReference>
<evidence type="ECO:0000256" key="7">
    <source>
        <dbReference type="ARBA" id="ARBA00023125"/>
    </source>
</evidence>
<dbReference type="CTD" id="55892"/>
<feature type="region of interest" description="Disordered" evidence="11">
    <location>
        <begin position="145"/>
        <end position="358"/>
    </location>
</feature>
<comment type="subcellular location">
    <subcellularLocation>
        <location evidence="1">Nucleus</location>
    </subcellularLocation>
</comment>
<reference evidence="15" key="1">
    <citation type="submission" date="2025-08" db="UniProtKB">
        <authorList>
            <consortium name="RefSeq"/>
        </authorList>
    </citation>
    <scope>IDENTIFICATION</scope>
</reference>
<evidence type="ECO:0000259" key="13">
    <source>
        <dbReference type="PROSITE" id="PS50157"/>
    </source>
</evidence>
<keyword evidence="9" id="KW-0539">Nucleus</keyword>
<keyword evidence="5" id="KW-0862">Zinc</keyword>
<evidence type="ECO:0000256" key="2">
    <source>
        <dbReference type="ARBA" id="ARBA00022723"/>
    </source>
</evidence>
<feature type="compositionally biased region" description="Low complexity" evidence="11">
    <location>
        <begin position="175"/>
        <end position="192"/>
    </location>
</feature>
<organism evidence="14 15">
    <name type="scientific">Clupea harengus</name>
    <name type="common">Atlantic herring</name>
    <dbReference type="NCBI Taxonomy" id="7950"/>
    <lineage>
        <taxon>Eukaryota</taxon>
        <taxon>Metazoa</taxon>
        <taxon>Chordata</taxon>
        <taxon>Craniata</taxon>
        <taxon>Vertebrata</taxon>
        <taxon>Euteleostomi</taxon>
        <taxon>Actinopterygii</taxon>
        <taxon>Neopterygii</taxon>
        <taxon>Teleostei</taxon>
        <taxon>Clupei</taxon>
        <taxon>Clupeiformes</taxon>
        <taxon>Clupeoidei</taxon>
        <taxon>Clupeidae</taxon>
        <taxon>Clupea</taxon>
    </lineage>
</organism>
<evidence type="ECO:0000256" key="9">
    <source>
        <dbReference type="ARBA" id="ARBA00023242"/>
    </source>
</evidence>
<evidence type="ECO:0000256" key="8">
    <source>
        <dbReference type="ARBA" id="ARBA00023163"/>
    </source>
</evidence>
<proteinExistence type="predicted"/>
<dbReference type="PANTHER" id="PTHR24394:SF48">
    <property type="entry name" value="ZINC FINGER PROTEIN 771"/>
    <property type="match status" value="1"/>
</dbReference>
<feature type="domain" description="C2H2-type" evidence="13">
    <location>
        <begin position="549"/>
        <end position="576"/>
    </location>
</feature>
<dbReference type="Pfam" id="PF13465">
    <property type="entry name" value="zf-H2C2_2"/>
    <property type="match status" value="1"/>
</dbReference>
<name>A0A6P8GVR5_CLUHA</name>
<dbReference type="InterPro" id="IPR013087">
    <property type="entry name" value="Znf_C2H2_type"/>
</dbReference>
<dbReference type="AlphaFoldDB" id="A0A6P8GVR5"/>
<feature type="domain" description="C2H2-type" evidence="13">
    <location>
        <begin position="576"/>
        <end position="600"/>
    </location>
</feature>
<feature type="domain" description="C2H2-type" evidence="13">
    <location>
        <begin position="396"/>
        <end position="423"/>
    </location>
</feature>
<dbReference type="FunFam" id="3.30.160.60:FF:001485">
    <property type="entry name" value="Krueppel-related zinc finger protein"/>
    <property type="match status" value="1"/>
</dbReference>
<dbReference type="GO" id="GO:0000981">
    <property type="term" value="F:DNA-binding transcription factor activity, RNA polymerase II-specific"/>
    <property type="evidence" value="ECO:0007669"/>
    <property type="project" value="TreeGrafter"/>
</dbReference>
<dbReference type="PANTHER" id="PTHR24394">
    <property type="entry name" value="ZINC FINGER PROTEIN"/>
    <property type="match status" value="1"/>
</dbReference>
<dbReference type="SMART" id="SM00355">
    <property type="entry name" value="ZnF_C2H2"/>
    <property type="match status" value="8"/>
</dbReference>
<evidence type="ECO:0000256" key="3">
    <source>
        <dbReference type="ARBA" id="ARBA00022737"/>
    </source>
</evidence>
<dbReference type="FunFam" id="3.30.160.60:FF:000176">
    <property type="entry name" value="zinc finger protein 70"/>
    <property type="match status" value="1"/>
</dbReference>
<accession>A0A6P8GVR5</accession>
<feature type="domain" description="C2H2-type" evidence="13">
    <location>
        <begin position="424"/>
        <end position="452"/>
    </location>
</feature>
<keyword evidence="3" id="KW-0677">Repeat</keyword>
<dbReference type="InterPro" id="IPR011333">
    <property type="entry name" value="SKP1/BTB/POZ_sf"/>
</dbReference>
<protein>
    <submittedName>
        <fullName evidence="15">Myoneurin</fullName>
    </submittedName>
</protein>
<dbReference type="PRINTS" id="PR00929">
    <property type="entry name" value="ATHOOK"/>
</dbReference>
<keyword evidence="2" id="KW-0479">Metal-binding</keyword>
<dbReference type="KEGG" id="char:105894792"/>
<evidence type="ECO:0000256" key="11">
    <source>
        <dbReference type="SAM" id="MobiDB-lite"/>
    </source>
</evidence>
<dbReference type="PROSITE" id="PS00028">
    <property type="entry name" value="ZINC_FINGER_C2H2_1"/>
    <property type="match status" value="8"/>
</dbReference>
<dbReference type="PROSITE" id="PS50157">
    <property type="entry name" value="ZINC_FINGER_C2H2_2"/>
    <property type="match status" value="8"/>
</dbReference>
<evidence type="ECO:0000256" key="5">
    <source>
        <dbReference type="ARBA" id="ARBA00022833"/>
    </source>
</evidence>
<dbReference type="RefSeq" id="XP_031439602.1">
    <property type="nucleotide sequence ID" value="XM_031583742.2"/>
</dbReference>
<dbReference type="GO" id="GO:0008270">
    <property type="term" value="F:zinc ion binding"/>
    <property type="evidence" value="ECO:0007669"/>
    <property type="project" value="UniProtKB-KW"/>
</dbReference>
<keyword evidence="14" id="KW-1185">Reference proteome</keyword>
<dbReference type="FunFam" id="3.30.160.60:FF:000110">
    <property type="entry name" value="Zinc finger protein-like"/>
    <property type="match status" value="1"/>
</dbReference>
<dbReference type="Pfam" id="PF00651">
    <property type="entry name" value="BTB"/>
    <property type="match status" value="1"/>
</dbReference>
<feature type="domain" description="C2H2-type" evidence="13">
    <location>
        <begin position="509"/>
        <end position="536"/>
    </location>
</feature>
<feature type="compositionally biased region" description="Basic residues" evidence="11">
    <location>
        <begin position="300"/>
        <end position="313"/>
    </location>
</feature>
<dbReference type="GO" id="GO:0003677">
    <property type="term" value="F:DNA binding"/>
    <property type="evidence" value="ECO:0007669"/>
    <property type="project" value="UniProtKB-KW"/>
</dbReference>
<dbReference type="Gene3D" id="3.30.160.60">
    <property type="entry name" value="Classic Zinc Finger"/>
    <property type="match status" value="7"/>
</dbReference>
<evidence type="ECO:0000313" key="14">
    <source>
        <dbReference type="Proteomes" id="UP000515152"/>
    </source>
</evidence>
<dbReference type="InterPro" id="IPR000210">
    <property type="entry name" value="BTB/POZ_dom"/>
</dbReference>
<feature type="domain" description="C2H2-type" evidence="13">
    <location>
        <begin position="453"/>
        <end position="480"/>
    </location>
</feature>
<dbReference type="OrthoDB" id="427030at2759"/>
<dbReference type="Proteomes" id="UP000515152">
    <property type="component" value="Chromosome 17"/>
</dbReference>
<feature type="domain" description="BTB" evidence="12">
    <location>
        <begin position="24"/>
        <end position="89"/>
    </location>
</feature>
<feature type="compositionally biased region" description="Basic residues" evidence="11">
    <location>
        <begin position="228"/>
        <end position="242"/>
    </location>
</feature>
<dbReference type="SMART" id="SM00225">
    <property type="entry name" value="BTB"/>
    <property type="match status" value="1"/>
</dbReference>
<feature type="compositionally biased region" description="Acidic residues" evidence="11">
    <location>
        <begin position="284"/>
        <end position="296"/>
    </location>
</feature>
<evidence type="ECO:0000313" key="15">
    <source>
        <dbReference type="RefSeq" id="XP_031439602.1"/>
    </source>
</evidence>
<keyword evidence="7" id="KW-0238">DNA-binding</keyword>
<feature type="compositionally biased region" description="Pro residues" evidence="11">
    <location>
        <begin position="151"/>
        <end position="162"/>
    </location>
</feature>
<dbReference type="SUPFAM" id="SSF57667">
    <property type="entry name" value="beta-beta-alpha zinc fingers"/>
    <property type="match status" value="4"/>
</dbReference>
<dbReference type="SUPFAM" id="SSF54695">
    <property type="entry name" value="POZ domain"/>
    <property type="match status" value="1"/>
</dbReference>
<keyword evidence="8" id="KW-0804">Transcription</keyword>
<dbReference type="Gene3D" id="3.30.710.10">
    <property type="entry name" value="Potassium Channel Kv1.1, Chain A"/>
    <property type="match status" value="1"/>
</dbReference>
<dbReference type="InterPro" id="IPR036236">
    <property type="entry name" value="Znf_C2H2_sf"/>
</dbReference>
<gene>
    <name evidence="15" type="primary">mynn</name>
</gene>
<feature type="compositionally biased region" description="Acidic residues" evidence="11">
    <location>
        <begin position="325"/>
        <end position="354"/>
    </location>
</feature>
<evidence type="ECO:0000256" key="1">
    <source>
        <dbReference type="ARBA" id="ARBA00004123"/>
    </source>
</evidence>
<keyword evidence="4 10" id="KW-0863">Zinc-finger</keyword>
<sequence>MSTLVHAELLLEQLKKQRDRGFLCDCTIIVGPSRYQAHRNVLAAFSEFFASRIALEAEGVTTLDPEWVNEATFQRLLTFVYTGNLNIESNDNVSDIRKAAAFLGMQEVLNQCDRLCQNDEKPSLDAIILACNAVAAAEAAVEAAVERSAPSPEPVDTLPPVPGVEQSEEQENTEQSESQGKKSSTQTTTESSPLKEQAASTGKKRGRKPKPKPSVQTPVVEESSSPRGRGRGRGRPSGRGRGRPVGSGRGRGRPPKKVTAEPVSEMPSDEAEPSNEVEAVSSVDDPDFTPGEDDDSLNPAKRRRSNRKRVPSKKLKESSASAAEVEVEVGDGEGEEEEEDGEEEEEEEGEEGEETNLPRCRQQGKIKPICSSCGKLFSELSSLRRHMRIHKGLKPYECQLCNRTFRQGNQLKTHMRIHTGEKPFKCDKCDKSFAQKCQLVFHCRMHHGEEKPYQCNDCGLQFATSSNLKIHCRKHSGERPYNCELCGKCFAQASTLTYHMRRHTGEKPYICDTCGRAFAVSSSLITHSRKHVKERQKKEEEEASSNAPYLCLVCGKRFFTTGELRKHMDTHGYKRVKCDICGQMLADSNGLKKHKEKKHSIVLEETAEALPLNIPIDHQGLIARMCASPLNPSDVTEATSVTFEQLEIPADSATSMETTQIVIVHTIQAE</sequence>